<keyword evidence="12" id="KW-0032">Aminotransferase</keyword>
<dbReference type="InterPro" id="IPR016454">
    <property type="entry name" value="Cysteine_dSase"/>
</dbReference>
<accession>A0A6M8HS82</accession>
<dbReference type="Gene3D" id="3.40.640.10">
    <property type="entry name" value="Type I PLP-dependent aspartate aminotransferase-like (Major domain)"/>
    <property type="match status" value="1"/>
</dbReference>
<dbReference type="Gene3D" id="3.90.1150.10">
    <property type="entry name" value="Aspartate Aminotransferase, domain 1"/>
    <property type="match status" value="1"/>
</dbReference>
<dbReference type="KEGG" id="lck:HN018_16245"/>
<dbReference type="Proteomes" id="UP000500767">
    <property type="component" value="Chromosome"/>
</dbReference>
<evidence type="ECO:0000256" key="2">
    <source>
        <dbReference type="ARBA" id="ARBA00003120"/>
    </source>
</evidence>
<keyword evidence="6" id="KW-0479">Metal-binding</keyword>
<sequence>MTDLHHETGHARGFANDPVYFDANASEPLRPEARGALIRALDLVGNPSSVHMAGRRARSVLEETRERIAACFGADPAGLVFTSGGTESDGLALHALGAGRRLLIGATEHDAIRRAAGPGAAVLPVARDGTLDIAGLEAALAGPGGPALVCMMAANNETGVLHPLAEVSDLCRRYGARLHVDAVQAAGRMPLSLAVIGADSMAISAHKMGGPKGAGALLLSSLVDRFILAPLIEGGGQERGRRGGTPAVPAIAGFAAACEAACTTLSSQSRLAGLRDRIEQAARTAGAVCIGADAPRLANTTCLGLAGRRADVQLIALDLAGFAVSSGAACSSGKVAQSHVLAAMGLPDLAGSAIRVSLPWNVQEPDVDRFIEAYMSLARSGRPGLAA</sequence>
<evidence type="ECO:0000313" key="13">
    <source>
        <dbReference type="Proteomes" id="UP000500767"/>
    </source>
</evidence>
<evidence type="ECO:0000256" key="5">
    <source>
        <dbReference type="ARBA" id="ARBA00022679"/>
    </source>
</evidence>
<dbReference type="GO" id="GO:0008483">
    <property type="term" value="F:transaminase activity"/>
    <property type="evidence" value="ECO:0007669"/>
    <property type="project" value="UniProtKB-KW"/>
</dbReference>
<protein>
    <recommendedName>
        <fullName evidence="4">Cysteine desulfurase</fullName>
    </recommendedName>
</protein>
<evidence type="ECO:0000256" key="4">
    <source>
        <dbReference type="ARBA" id="ARBA00013558"/>
    </source>
</evidence>
<comment type="similarity">
    <text evidence="3">Belongs to the class-V pyridoxal-phosphate-dependent aminotransferase family. NifS/IscS subfamily.</text>
</comment>
<evidence type="ECO:0000256" key="3">
    <source>
        <dbReference type="ARBA" id="ARBA00006490"/>
    </source>
</evidence>
<dbReference type="InterPro" id="IPR000192">
    <property type="entry name" value="Aminotrans_V_dom"/>
</dbReference>
<organism evidence="12 13">
    <name type="scientific">Lichenicola cladoniae</name>
    <dbReference type="NCBI Taxonomy" id="1484109"/>
    <lineage>
        <taxon>Bacteria</taxon>
        <taxon>Pseudomonadati</taxon>
        <taxon>Pseudomonadota</taxon>
        <taxon>Alphaproteobacteria</taxon>
        <taxon>Acetobacterales</taxon>
        <taxon>Acetobacteraceae</taxon>
        <taxon>Lichenicola</taxon>
    </lineage>
</organism>
<dbReference type="PANTHER" id="PTHR11601:SF34">
    <property type="entry name" value="CYSTEINE DESULFURASE"/>
    <property type="match status" value="1"/>
</dbReference>
<gene>
    <name evidence="12" type="ORF">HN018_16245</name>
</gene>
<evidence type="ECO:0000256" key="1">
    <source>
        <dbReference type="ARBA" id="ARBA00001933"/>
    </source>
</evidence>
<keyword evidence="13" id="KW-1185">Reference proteome</keyword>
<keyword evidence="9" id="KW-0411">Iron-sulfur</keyword>
<dbReference type="AlphaFoldDB" id="A0A6M8HS82"/>
<dbReference type="InterPro" id="IPR015421">
    <property type="entry name" value="PyrdxlP-dep_Trfase_major"/>
</dbReference>
<evidence type="ECO:0000256" key="9">
    <source>
        <dbReference type="ARBA" id="ARBA00023014"/>
    </source>
</evidence>
<dbReference type="InterPro" id="IPR015422">
    <property type="entry name" value="PyrdxlP-dep_Trfase_small"/>
</dbReference>
<dbReference type="EMBL" id="CP053708">
    <property type="protein sequence ID" value="QKE91389.1"/>
    <property type="molecule type" value="Genomic_DNA"/>
</dbReference>
<keyword evidence="8" id="KW-0408">Iron</keyword>
<dbReference type="GO" id="GO:0031071">
    <property type="term" value="F:cysteine desulfurase activity"/>
    <property type="evidence" value="ECO:0007669"/>
    <property type="project" value="UniProtKB-EC"/>
</dbReference>
<dbReference type="InterPro" id="IPR015424">
    <property type="entry name" value="PyrdxlP-dep_Trfase"/>
</dbReference>
<comment type="function">
    <text evidence="2">Catalyzes the removal of elemental sulfur atoms from cysteine to produce alanine. Seems to participate in the biosynthesis of the nitrogenase metalloclusters by providing the inorganic sulfur required for the Fe-S core formation.</text>
</comment>
<dbReference type="GO" id="GO:0046872">
    <property type="term" value="F:metal ion binding"/>
    <property type="evidence" value="ECO:0007669"/>
    <property type="project" value="UniProtKB-KW"/>
</dbReference>
<dbReference type="Gene3D" id="1.10.260.50">
    <property type="match status" value="1"/>
</dbReference>
<proteinExistence type="inferred from homology"/>
<evidence type="ECO:0000256" key="8">
    <source>
        <dbReference type="ARBA" id="ARBA00023004"/>
    </source>
</evidence>
<evidence type="ECO:0000259" key="11">
    <source>
        <dbReference type="Pfam" id="PF00266"/>
    </source>
</evidence>
<evidence type="ECO:0000256" key="10">
    <source>
        <dbReference type="ARBA" id="ARBA00050776"/>
    </source>
</evidence>
<feature type="domain" description="Aminotransferase class V" evidence="11">
    <location>
        <begin position="19"/>
        <end position="370"/>
    </location>
</feature>
<comment type="cofactor">
    <cofactor evidence="1">
        <name>pyridoxal 5'-phosphate</name>
        <dbReference type="ChEBI" id="CHEBI:597326"/>
    </cofactor>
</comment>
<dbReference type="GO" id="GO:0051536">
    <property type="term" value="F:iron-sulfur cluster binding"/>
    <property type="evidence" value="ECO:0007669"/>
    <property type="project" value="UniProtKB-KW"/>
</dbReference>
<keyword evidence="7" id="KW-0663">Pyridoxal phosphate</keyword>
<evidence type="ECO:0000256" key="7">
    <source>
        <dbReference type="ARBA" id="ARBA00022898"/>
    </source>
</evidence>
<dbReference type="RefSeq" id="WP_171833088.1">
    <property type="nucleotide sequence ID" value="NZ_CP053708.1"/>
</dbReference>
<reference evidence="12 13" key="1">
    <citation type="journal article" date="2014" name="World J. Microbiol. Biotechnol.">
        <title>Biodiversity and physiological characteristics of Antarctic and Arctic lichens-associated bacteria.</title>
        <authorList>
            <person name="Lee Y.M."/>
            <person name="Kim E.H."/>
            <person name="Lee H.K."/>
            <person name="Hong S.G."/>
        </authorList>
    </citation>
    <scope>NUCLEOTIDE SEQUENCE [LARGE SCALE GENOMIC DNA]</scope>
    <source>
        <strain evidence="12 13">PAMC 26569</strain>
    </source>
</reference>
<keyword evidence="5 12" id="KW-0808">Transferase</keyword>
<dbReference type="PIRSF" id="PIRSF005572">
    <property type="entry name" value="NifS"/>
    <property type="match status" value="1"/>
</dbReference>
<evidence type="ECO:0000313" key="12">
    <source>
        <dbReference type="EMBL" id="QKE91389.1"/>
    </source>
</evidence>
<dbReference type="Pfam" id="PF00266">
    <property type="entry name" value="Aminotran_5"/>
    <property type="match status" value="1"/>
</dbReference>
<evidence type="ECO:0000256" key="6">
    <source>
        <dbReference type="ARBA" id="ARBA00022723"/>
    </source>
</evidence>
<dbReference type="SUPFAM" id="SSF53383">
    <property type="entry name" value="PLP-dependent transferases"/>
    <property type="match status" value="1"/>
</dbReference>
<dbReference type="PANTHER" id="PTHR11601">
    <property type="entry name" value="CYSTEINE DESULFURYLASE FAMILY MEMBER"/>
    <property type="match status" value="1"/>
</dbReference>
<comment type="catalytic activity">
    <reaction evidence="10">
        <text>(sulfur carrier)-H + L-cysteine = (sulfur carrier)-SH + L-alanine</text>
        <dbReference type="Rhea" id="RHEA:43892"/>
        <dbReference type="Rhea" id="RHEA-COMP:14737"/>
        <dbReference type="Rhea" id="RHEA-COMP:14739"/>
        <dbReference type="ChEBI" id="CHEBI:29917"/>
        <dbReference type="ChEBI" id="CHEBI:35235"/>
        <dbReference type="ChEBI" id="CHEBI:57972"/>
        <dbReference type="ChEBI" id="CHEBI:64428"/>
        <dbReference type="EC" id="2.8.1.7"/>
    </reaction>
</comment>
<name>A0A6M8HS82_9PROT</name>